<keyword evidence="2" id="KW-1185">Reference proteome</keyword>
<comment type="caution">
    <text evidence="1">The sequence shown here is derived from an EMBL/GenBank/DDBJ whole genome shotgun (WGS) entry which is preliminary data.</text>
</comment>
<accession>A0AAN9EGF7</accession>
<name>A0AAN9EGF7_CROPI</name>
<dbReference type="Proteomes" id="UP001372338">
    <property type="component" value="Unassembled WGS sequence"/>
</dbReference>
<organism evidence="1 2">
    <name type="scientific">Crotalaria pallida</name>
    <name type="common">Smooth rattlebox</name>
    <name type="synonym">Crotalaria striata</name>
    <dbReference type="NCBI Taxonomy" id="3830"/>
    <lineage>
        <taxon>Eukaryota</taxon>
        <taxon>Viridiplantae</taxon>
        <taxon>Streptophyta</taxon>
        <taxon>Embryophyta</taxon>
        <taxon>Tracheophyta</taxon>
        <taxon>Spermatophyta</taxon>
        <taxon>Magnoliopsida</taxon>
        <taxon>eudicotyledons</taxon>
        <taxon>Gunneridae</taxon>
        <taxon>Pentapetalae</taxon>
        <taxon>rosids</taxon>
        <taxon>fabids</taxon>
        <taxon>Fabales</taxon>
        <taxon>Fabaceae</taxon>
        <taxon>Papilionoideae</taxon>
        <taxon>50 kb inversion clade</taxon>
        <taxon>genistoids sensu lato</taxon>
        <taxon>core genistoids</taxon>
        <taxon>Crotalarieae</taxon>
        <taxon>Crotalaria</taxon>
    </lineage>
</organism>
<protein>
    <submittedName>
        <fullName evidence="1">Uncharacterized protein</fullName>
    </submittedName>
</protein>
<evidence type="ECO:0000313" key="1">
    <source>
        <dbReference type="EMBL" id="KAK7256887.1"/>
    </source>
</evidence>
<dbReference type="EMBL" id="JAYWIO010000006">
    <property type="protein sequence ID" value="KAK7256887.1"/>
    <property type="molecule type" value="Genomic_DNA"/>
</dbReference>
<sequence>MLIAAGFTKPPYLIYSPIDFHRIAGFFSFFTVPFFLLQDYNTPDVLNHWLLSPVLCFCLRSAPMAIDVGRPLWLKPPSRVFPPRLKPPFVETLSLQSLKTPLSFLYLTVVPLGQ</sequence>
<evidence type="ECO:0000313" key="2">
    <source>
        <dbReference type="Proteomes" id="UP001372338"/>
    </source>
</evidence>
<reference evidence="1 2" key="1">
    <citation type="submission" date="2024-01" db="EMBL/GenBank/DDBJ databases">
        <title>The genomes of 5 underutilized Papilionoideae crops provide insights into root nodulation and disease resistanc.</title>
        <authorList>
            <person name="Yuan L."/>
        </authorList>
    </citation>
    <scope>NUCLEOTIDE SEQUENCE [LARGE SCALE GENOMIC DNA]</scope>
    <source>
        <strain evidence="1">ZHUSHIDOU_FW_LH</strain>
        <tissue evidence="1">Leaf</tissue>
    </source>
</reference>
<dbReference type="AlphaFoldDB" id="A0AAN9EGF7"/>
<gene>
    <name evidence="1" type="ORF">RIF29_30444</name>
</gene>
<proteinExistence type="predicted"/>